<organism evidence="4 5">
    <name type="scientific">Kushneria pakistanensis</name>
    <dbReference type="NCBI Taxonomy" id="1508770"/>
    <lineage>
        <taxon>Bacteria</taxon>
        <taxon>Pseudomonadati</taxon>
        <taxon>Pseudomonadota</taxon>
        <taxon>Gammaproteobacteria</taxon>
        <taxon>Oceanospirillales</taxon>
        <taxon>Halomonadaceae</taxon>
        <taxon>Kushneria</taxon>
    </lineage>
</organism>
<dbReference type="PROSITE" id="PS51257">
    <property type="entry name" value="PROKAR_LIPOPROTEIN"/>
    <property type="match status" value="1"/>
</dbReference>
<dbReference type="Gene3D" id="1.20.1640.10">
    <property type="entry name" value="Multidrug efflux transporter AcrB transmembrane domain"/>
    <property type="match status" value="2"/>
</dbReference>
<dbReference type="RefSeq" id="WP_189518458.1">
    <property type="nucleotide sequence ID" value="NZ_BMZM01000003.1"/>
</dbReference>
<feature type="transmembrane region" description="Helical" evidence="2">
    <location>
        <begin position="628"/>
        <end position="647"/>
    </location>
</feature>
<dbReference type="PANTHER" id="PTHR33406:SF13">
    <property type="entry name" value="MEMBRANE PROTEIN YDFJ"/>
    <property type="match status" value="1"/>
</dbReference>
<feature type="region of interest" description="Disordered" evidence="1">
    <location>
        <begin position="759"/>
        <end position="779"/>
    </location>
</feature>
<proteinExistence type="predicted"/>
<dbReference type="EMBL" id="BMZM01000003">
    <property type="protein sequence ID" value="GHC29306.1"/>
    <property type="molecule type" value="Genomic_DNA"/>
</dbReference>
<feature type="transmembrane region" description="Helical" evidence="2">
    <location>
        <begin position="244"/>
        <end position="263"/>
    </location>
</feature>
<gene>
    <name evidence="4" type="ORF">GCM10010082_23750</name>
</gene>
<accession>A0ABQ3FM27</accession>
<evidence type="ECO:0000313" key="5">
    <source>
        <dbReference type="Proteomes" id="UP000604243"/>
    </source>
</evidence>
<dbReference type="Pfam" id="PF02355">
    <property type="entry name" value="SecD_SecF_C"/>
    <property type="match status" value="1"/>
</dbReference>
<feature type="transmembrane region" description="Helical" evidence="2">
    <location>
        <begin position="708"/>
        <end position="727"/>
    </location>
</feature>
<keyword evidence="2" id="KW-0812">Transmembrane</keyword>
<evidence type="ECO:0000259" key="3">
    <source>
        <dbReference type="Pfam" id="PF02355"/>
    </source>
</evidence>
<keyword evidence="5" id="KW-1185">Reference proteome</keyword>
<feature type="transmembrane region" description="Helical" evidence="2">
    <location>
        <begin position="409"/>
        <end position="429"/>
    </location>
</feature>
<protein>
    <submittedName>
        <fullName evidence="4">Membrane protein</fullName>
    </submittedName>
</protein>
<dbReference type="InterPro" id="IPR050545">
    <property type="entry name" value="Mycobact_MmpL"/>
</dbReference>
<sequence>MTRASRLPALLWLLVLMACLAFGSWQLLRGASLDTRITALLPETHQSPGVDRANDQLGAPFTHRFVLLLDAEHPNEAAAALARDIESADVVDQLRYRPGDYQLDSLIEVLGPSRYRLLDDTLRAAIDSGDTDALHRQALASLVMPTGLDQHPVRDPFGLLDHWLDSQLSTRFDTRGDLVTLEVDGRALVVMTGTLSGNAWDTGLQDRLTDAITQFERDYPEARLWRSGMVFHAADGAHQAKSEISTIGLGSLIGVLLILLVVFRSPVTIATLVLPLVTGGVFALAITLWWFQGIHLLTIAFGSSLIGVAIDYALHLQCARTLAGHDFRLRHMLPGLALGLVTSVMAYVVQAFTPMPGLRQMAVFAGCGLVGAWLTVVLWLPLTRVRTTEGTRTLAERLWRVLDRLRGRLGPRLALVLALMAIAVAGLRLQGDDSLRLINTSSQQLLGDEALIQQELGRDTGTVYLLITAHDTEGFLGRAESLSPVLDSLVQGGHLGGYASLAEHVPSKARQNANLARARELYQQQLDRVYASAGLPPALYERAIETLESSPPLALARWLASPLGESDRRLWLGDIGKGQMGGMITLNGEIDTYARQQLASLARSDENIELVDRVGQISEVLGKLRRQIAQWVAAALIALTVILALRYRWRTWRVIAPAGGAILTVLTLYALLGVPLNLFHQLALLLVLGIGLDAGIFMQEHPRAHHAWLAITLSILSSLLAFGLLAFSATPVLHHIGMTTLIGLASVWLLTALVQRRTSREPTTPHARTRPHDTTHDHG</sequence>
<comment type="caution">
    <text evidence="4">The sequence shown here is derived from an EMBL/GenBank/DDBJ whole genome shotgun (WGS) entry which is preliminary data.</text>
</comment>
<feature type="compositionally biased region" description="Basic and acidic residues" evidence="1">
    <location>
        <begin position="770"/>
        <end position="779"/>
    </location>
</feature>
<keyword evidence="2" id="KW-1133">Transmembrane helix</keyword>
<feature type="transmembrane region" description="Helical" evidence="2">
    <location>
        <begin position="654"/>
        <end position="672"/>
    </location>
</feature>
<evidence type="ECO:0000256" key="1">
    <source>
        <dbReference type="SAM" id="MobiDB-lite"/>
    </source>
</evidence>
<feature type="transmembrane region" description="Helical" evidence="2">
    <location>
        <begin position="270"/>
        <end position="290"/>
    </location>
</feature>
<feature type="transmembrane region" description="Helical" evidence="2">
    <location>
        <begin position="335"/>
        <end position="355"/>
    </location>
</feature>
<feature type="transmembrane region" description="Helical" evidence="2">
    <location>
        <begin position="733"/>
        <end position="754"/>
    </location>
</feature>
<evidence type="ECO:0000313" key="4">
    <source>
        <dbReference type="EMBL" id="GHC29306.1"/>
    </source>
</evidence>
<dbReference type="Proteomes" id="UP000604243">
    <property type="component" value="Unassembled WGS sequence"/>
</dbReference>
<feature type="transmembrane region" description="Helical" evidence="2">
    <location>
        <begin position="678"/>
        <end position="696"/>
    </location>
</feature>
<name>A0ABQ3FM27_9GAMM</name>
<dbReference type="SUPFAM" id="SSF82866">
    <property type="entry name" value="Multidrug efflux transporter AcrB transmembrane domain"/>
    <property type="match status" value="2"/>
</dbReference>
<reference evidence="5" key="1">
    <citation type="journal article" date="2019" name="Int. J. Syst. Evol. Microbiol.">
        <title>The Global Catalogue of Microorganisms (GCM) 10K type strain sequencing project: providing services to taxonomists for standard genome sequencing and annotation.</title>
        <authorList>
            <consortium name="The Broad Institute Genomics Platform"/>
            <consortium name="The Broad Institute Genome Sequencing Center for Infectious Disease"/>
            <person name="Wu L."/>
            <person name="Ma J."/>
        </authorList>
    </citation>
    <scope>NUCLEOTIDE SEQUENCE [LARGE SCALE GENOMIC DNA]</scope>
    <source>
        <strain evidence="5">KCTC 42082</strain>
    </source>
</reference>
<dbReference type="PANTHER" id="PTHR33406">
    <property type="entry name" value="MEMBRANE PROTEIN MJ1562-RELATED"/>
    <property type="match status" value="1"/>
</dbReference>
<feature type="domain" description="Protein export membrane protein SecD/SecF C-terminal" evidence="3">
    <location>
        <begin position="613"/>
        <end position="696"/>
    </location>
</feature>
<feature type="transmembrane region" description="Helical" evidence="2">
    <location>
        <begin position="296"/>
        <end position="314"/>
    </location>
</feature>
<keyword evidence="2" id="KW-0472">Membrane</keyword>
<dbReference type="InterPro" id="IPR048634">
    <property type="entry name" value="SecD_SecF_C"/>
</dbReference>
<feature type="transmembrane region" description="Helical" evidence="2">
    <location>
        <begin position="361"/>
        <end position="382"/>
    </location>
</feature>
<evidence type="ECO:0000256" key="2">
    <source>
        <dbReference type="SAM" id="Phobius"/>
    </source>
</evidence>